<protein>
    <recommendedName>
        <fullName evidence="2">DUF6533 domain-containing protein</fullName>
    </recommendedName>
</protein>
<dbReference type="OrthoDB" id="3346251at2759"/>
<evidence type="ECO:0000313" key="3">
    <source>
        <dbReference type="EMBL" id="KAG1767318.1"/>
    </source>
</evidence>
<accession>A0A9P7CWQ8</accession>
<gene>
    <name evidence="3" type="ORF">EV702DRAFT_1203796</name>
</gene>
<comment type="caution">
    <text evidence="3">The sequence shown here is derived from an EMBL/GenBank/DDBJ whole genome shotgun (WGS) entry which is preliminary data.</text>
</comment>
<keyword evidence="1" id="KW-1133">Transmembrane helix</keyword>
<keyword evidence="1" id="KW-0472">Membrane</keyword>
<reference evidence="3" key="1">
    <citation type="journal article" date="2020" name="New Phytol.">
        <title>Comparative genomics reveals dynamic genome evolution in host specialist ectomycorrhizal fungi.</title>
        <authorList>
            <person name="Lofgren L.A."/>
            <person name="Nguyen N.H."/>
            <person name="Vilgalys R."/>
            <person name="Ruytinx J."/>
            <person name="Liao H.L."/>
            <person name="Branco S."/>
            <person name="Kuo A."/>
            <person name="LaButti K."/>
            <person name="Lipzen A."/>
            <person name="Andreopoulos W."/>
            <person name="Pangilinan J."/>
            <person name="Riley R."/>
            <person name="Hundley H."/>
            <person name="Na H."/>
            <person name="Barry K."/>
            <person name="Grigoriev I.V."/>
            <person name="Stajich J.E."/>
            <person name="Kennedy P.G."/>
        </authorList>
    </citation>
    <scope>NUCLEOTIDE SEQUENCE</scope>
    <source>
        <strain evidence="3">DOB743</strain>
    </source>
</reference>
<feature type="transmembrane region" description="Helical" evidence="1">
    <location>
        <begin position="49"/>
        <end position="75"/>
    </location>
</feature>
<dbReference type="InterPro" id="IPR045340">
    <property type="entry name" value="DUF6533"/>
</dbReference>
<feature type="transmembrane region" description="Helical" evidence="1">
    <location>
        <begin position="179"/>
        <end position="201"/>
    </location>
</feature>
<organism evidence="3 4">
    <name type="scientific">Suillus placidus</name>
    <dbReference type="NCBI Taxonomy" id="48579"/>
    <lineage>
        <taxon>Eukaryota</taxon>
        <taxon>Fungi</taxon>
        <taxon>Dikarya</taxon>
        <taxon>Basidiomycota</taxon>
        <taxon>Agaricomycotina</taxon>
        <taxon>Agaricomycetes</taxon>
        <taxon>Agaricomycetidae</taxon>
        <taxon>Boletales</taxon>
        <taxon>Suillineae</taxon>
        <taxon>Suillaceae</taxon>
        <taxon>Suillus</taxon>
    </lineage>
</organism>
<feature type="transmembrane region" description="Helical" evidence="1">
    <location>
        <begin position="244"/>
        <end position="262"/>
    </location>
</feature>
<feature type="transmembrane region" description="Helical" evidence="1">
    <location>
        <begin position="120"/>
        <end position="140"/>
    </location>
</feature>
<feature type="transmembrane region" description="Helical" evidence="1">
    <location>
        <begin position="87"/>
        <end position="108"/>
    </location>
</feature>
<evidence type="ECO:0000313" key="4">
    <source>
        <dbReference type="Proteomes" id="UP000714275"/>
    </source>
</evidence>
<dbReference type="AlphaFoldDB" id="A0A9P7CWQ8"/>
<evidence type="ECO:0000259" key="2">
    <source>
        <dbReference type="Pfam" id="PF20151"/>
    </source>
</evidence>
<evidence type="ECO:0000256" key="1">
    <source>
        <dbReference type="SAM" id="Phobius"/>
    </source>
</evidence>
<feature type="domain" description="DUF6533" evidence="2">
    <location>
        <begin position="16"/>
        <end position="65"/>
    </location>
</feature>
<dbReference type="Pfam" id="PF20151">
    <property type="entry name" value="DUF6533"/>
    <property type="match status" value="1"/>
</dbReference>
<keyword evidence="1" id="KW-0812">Transmembrane</keyword>
<name>A0A9P7CWQ8_9AGAM</name>
<keyword evidence="4" id="KW-1185">Reference proteome</keyword>
<dbReference type="EMBL" id="JABBWD010000088">
    <property type="protein sequence ID" value="KAG1767318.1"/>
    <property type="molecule type" value="Genomic_DNA"/>
</dbReference>
<feature type="transmembrane region" description="Helical" evidence="1">
    <location>
        <begin position="213"/>
        <end position="238"/>
    </location>
</feature>
<sequence length="358" mass="40676">MKELAVIVDNQATEKYLRIASISIALYDYIITLPAEWRFYRSQSSISRLRLACILFILIRYGSIIVMILSNYGVFSTSFTHETCKHYYMVAPVFKVIQTMISQVILGVRTFNIARRDRRIGIVLVVLYFVSVSVGCYDTSVTSLLPGLAGMVHQHVRPDTTNSRRFFRERNSGKILSAWFYYTAAMSYDLAVLTISTVYLLRYHPLSSRLEWLVRVLIYDGIGYFVVLTGSNILNIILYHTSDIKTQAAGASIGFAVIWIMSQRILIHLRELSEAETRRLDHVVAVRSPQNARDMMPAIRSPLTPKSHIDPEFELKSFNDVPTDDMELDICACVMPSVTLDHSDECGLSSSWGNPMET</sequence>
<dbReference type="Proteomes" id="UP000714275">
    <property type="component" value="Unassembled WGS sequence"/>
</dbReference>
<proteinExistence type="predicted"/>